<feature type="transmembrane region" description="Helical" evidence="9">
    <location>
        <begin position="655"/>
        <end position="671"/>
    </location>
</feature>
<dbReference type="GO" id="GO:0016740">
    <property type="term" value="F:transferase activity"/>
    <property type="evidence" value="ECO:0007669"/>
    <property type="project" value="UniProtKB-KW"/>
</dbReference>
<evidence type="ECO:0000256" key="2">
    <source>
        <dbReference type="ARBA" id="ARBA00010666"/>
    </source>
</evidence>
<accession>A0A9W8ABT3</accession>
<keyword evidence="5 9" id="KW-1133">Transmembrane helix</keyword>
<feature type="transmembrane region" description="Helical" evidence="9">
    <location>
        <begin position="427"/>
        <end position="444"/>
    </location>
</feature>
<feature type="transmembrane region" description="Helical" evidence="9">
    <location>
        <begin position="746"/>
        <end position="766"/>
    </location>
</feature>
<feature type="domain" description="Cas1p 10 TM acyl transferase" evidence="10">
    <location>
        <begin position="303"/>
        <end position="782"/>
    </location>
</feature>
<feature type="transmembrane region" description="Helical" evidence="9">
    <location>
        <begin position="614"/>
        <end position="634"/>
    </location>
</feature>
<feature type="compositionally biased region" description="Low complexity" evidence="8">
    <location>
        <begin position="901"/>
        <end position="913"/>
    </location>
</feature>
<dbReference type="GO" id="GO:0005794">
    <property type="term" value="C:Golgi apparatus"/>
    <property type="evidence" value="ECO:0007669"/>
    <property type="project" value="UniProtKB-ARBA"/>
</dbReference>
<feature type="transmembrane region" description="Helical" evidence="9">
    <location>
        <begin position="925"/>
        <end position="948"/>
    </location>
</feature>
<evidence type="ECO:0000256" key="1">
    <source>
        <dbReference type="ARBA" id="ARBA00004141"/>
    </source>
</evidence>
<feature type="transmembrane region" description="Helical" evidence="9">
    <location>
        <begin position="12"/>
        <end position="33"/>
    </location>
</feature>
<feature type="transmembrane region" description="Helical" evidence="9">
    <location>
        <begin position="391"/>
        <end position="407"/>
    </location>
</feature>
<comment type="similarity">
    <text evidence="2">Belongs to the PC-esterase family. CASD1 subfamily.</text>
</comment>
<feature type="transmembrane region" description="Helical" evidence="9">
    <location>
        <begin position="491"/>
        <end position="509"/>
    </location>
</feature>
<keyword evidence="6 9" id="KW-0472">Membrane</keyword>
<dbReference type="Proteomes" id="UP001150538">
    <property type="component" value="Unassembled WGS sequence"/>
</dbReference>
<evidence type="ECO:0000256" key="4">
    <source>
        <dbReference type="ARBA" id="ARBA00022692"/>
    </source>
</evidence>
<evidence type="ECO:0000256" key="8">
    <source>
        <dbReference type="SAM" id="MobiDB-lite"/>
    </source>
</evidence>
<keyword evidence="4 9" id="KW-0812">Transmembrane</keyword>
<evidence type="ECO:0000256" key="7">
    <source>
        <dbReference type="ARBA" id="ARBA00023180"/>
    </source>
</evidence>
<dbReference type="AlphaFoldDB" id="A0A9W8ABT3"/>
<protein>
    <recommendedName>
        <fullName evidence="10">Cas1p 10 TM acyl transferase domain-containing protein</fullName>
    </recommendedName>
</protein>
<dbReference type="PANTHER" id="PTHR13533:SF1">
    <property type="entry name" value="N-ACETYLNEURAMINATE 9-O-ACETYLTRANSFERASE"/>
    <property type="match status" value="1"/>
</dbReference>
<evidence type="ECO:0000256" key="3">
    <source>
        <dbReference type="ARBA" id="ARBA00022679"/>
    </source>
</evidence>
<feature type="transmembrane region" description="Helical" evidence="9">
    <location>
        <begin position="683"/>
        <end position="700"/>
    </location>
</feature>
<gene>
    <name evidence="11" type="ORF">H4219_000408</name>
</gene>
<dbReference type="GO" id="GO:0005975">
    <property type="term" value="P:carbohydrate metabolic process"/>
    <property type="evidence" value="ECO:0007669"/>
    <property type="project" value="UniProtKB-ARBA"/>
</dbReference>
<keyword evidence="3" id="KW-0808">Transferase</keyword>
<comment type="caution">
    <text evidence="11">The sequence shown here is derived from an EMBL/GenBank/DDBJ whole genome shotgun (WGS) entry which is preliminary data.</text>
</comment>
<evidence type="ECO:0000313" key="12">
    <source>
        <dbReference type="Proteomes" id="UP001150538"/>
    </source>
</evidence>
<name>A0A9W8ABT3_9FUNG</name>
<feature type="transmembrane region" description="Helical" evidence="9">
    <location>
        <begin position="315"/>
        <end position="336"/>
    </location>
</feature>
<feature type="transmembrane region" description="Helical" evidence="9">
    <location>
        <begin position="465"/>
        <end position="485"/>
    </location>
</feature>
<dbReference type="PANTHER" id="PTHR13533">
    <property type="entry name" value="N-ACETYLNEURAMINATE 9-O-ACETYLTRANSFERASE"/>
    <property type="match status" value="1"/>
</dbReference>
<reference evidence="11" key="1">
    <citation type="submission" date="2022-07" db="EMBL/GenBank/DDBJ databases">
        <title>Phylogenomic reconstructions and comparative analyses of Kickxellomycotina fungi.</title>
        <authorList>
            <person name="Reynolds N.K."/>
            <person name="Stajich J.E."/>
            <person name="Barry K."/>
            <person name="Grigoriev I.V."/>
            <person name="Crous P."/>
            <person name="Smith M.E."/>
        </authorList>
    </citation>
    <scope>NUCLEOTIDE SEQUENCE</scope>
    <source>
        <strain evidence="11">NBRC 100468</strain>
    </source>
</reference>
<keyword evidence="12" id="KW-1185">Reference proteome</keyword>
<comment type="subcellular location">
    <subcellularLocation>
        <location evidence="1">Membrane</location>
        <topology evidence="1">Multi-pass membrane protein</topology>
    </subcellularLocation>
</comment>
<feature type="transmembrane region" description="Helical" evidence="9">
    <location>
        <begin position="572"/>
        <end position="594"/>
    </location>
</feature>
<feature type="region of interest" description="Disordered" evidence="8">
    <location>
        <begin position="864"/>
        <end position="916"/>
    </location>
</feature>
<evidence type="ECO:0000256" key="6">
    <source>
        <dbReference type="ARBA" id="ARBA00023136"/>
    </source>
</evidence>
<evidence type="ECO:0000256" key="5">
    <source>
        <dbReference type="ARBA" id="ARBA00022989"/>
    </source>
</evidence>
<evidence type="ECO:0000313" key="11">
    <source>
        <dbReference type="EMBL" id="KAJ1921676.1"/>
    </source>
</evidence>
<feature type="compositionally biased region" description="Polar residues" evidence="8">
    <location>
        <begin position="806"/>
        <end position="826"/>
    </location>
</feature>
<feature type="transmembrane region" description="Helical" evidence="9">
    <location>
        <begin position="543"/>
        <end position="560"/>
    </location>
</feature>
<feature type="compositionally biased region" description="Basic and acidic residues" evidence="8">
    <location>
        <begin position="835"/>
        <end position="844"/>
    </location>
</feature>
<keyword evidence="7" id="KW-0325">Glycoprotein</keyword>
<evidence type="ECO:0000259" key="10">
    <source>
        <dbReference type="Pfam" id="PF07779"/>
    </source>
</evidence>
<proteinExistence type="inferred from homology"/>
<feature type="transmembrane region" description="Helical" evidence="9">
    <location>
        <begin position="712"/>
        <end position="734"/>
    </location>
</feature>
<evidence type="ECO:0000256" key="9">
    <source>
        <dbReference type="SAM" id="Phobius"/>
    </source>
</evidence>
<feature type="region of interest" description="Disordered" evidence="8">
    <location>
        <begin position="789"/>
        <end position="844"/>
    </location>
</feature>
<dbReference type="Pfam" id="PF07779">
    <property type="entry name" value="Cas1_AcylT"/>
    <property type="match status" value="1"/>
</dbReference>
<dbReference type="OrthoDB" id="1932925at2759"/>
<dbReference type="InterPro" id="IPR012419">
    <property type="entry name" value="Cas1_AcylTrans_dom"/>
</dbReference>
<dbReference type="GO" id="GO:0016020">
    <property type="term" value="C:membrane"/>
    <property type="evidence" value="ECO:0007669"/>
    <property type="project" value="UniProtKB-SubCell"/>
</dbReference>
<sequence>MSLKMLFQDLPVNVVVVGLLSVIFALSLLQHLMMPQLRDHCLDTLTRGSWLPNQNYTWEAEGCTLKQYKPKDITECYSNTFSLFIGDSNTRAKFYTFAASISPGFTSLGKAHTDIPAYHSDGTLGAYFIWDQYLNSERTQVVLSGVLPMTLGGNTVYKTPDLLVLGTGVWHLAYKDQSGGIPKWRDTIDAVAQTIMHDKLHNNPPRIAKQVYLSPIHPVVPEKLAPHHKENILPEEIDWLNKHIGNFAPAIDIPFAWFNMEASTVNQTTDGLHYTDQIESQVFNIIHNHNCNQKILKSPPYYNTCCFRYPQPANIVQVFLVLTGLLYVLIGVPYVMKVFRRGGKTDFNDHTDSDGDDGEDIDYIFIKCLPDLLQKTITATCRKFCPAKKHLNALLVFLGILGVMYFNDRTTLFDKMQKNFDSTTFTVLFVATIILGGLTTMARIPSSPSSSLFLNRDQTEEWRGWMQIIILIYHYMNASKVMAIYNPVRVFVAMYLFMTGYGHFTFFYKKADYSGLRMTNILIRINLLALALSYVMNTSYMDYYFAPLISVWFLIIWLTMRVYKHRNKQTGFLVTKIVAAAVICTVLNELISFWEILFSATNAVFKTNWSSSEWRFRFGLDIYIVFVGMLFALGTIKISESRFIQSPGFGIAKRLAIPLSFIALVWFGWFEATRKSKYSYNHIHPYISFIPILAFVVARNCTKTLRSGYSFFFAYIGRCSLETFIAQFHLWLAADTKGLLVYVHPRLWYINFAVTSFVFVVLCSLLNQATGVITEWFCAPFKSQESLSASNRPRHHTPAHDPNLIPISQDNSRETSQSPLTKSFYQNDDAIANDNNRKCNTTEKSDVYEEIGQDIEMELMASPNQEVSPKGRDHDNNSSTNSFDKTVISIPSSPPLPPSSSPSSSSSSPSPRLSKYKQLTDSNNGILSPLTIRWVVIIVTISILNRFYG</sequence>
<dbReference type="EMBL" id="JANBPU010000003">
    <property type="protein sequence ID" value="KAJ1921676.1"/>
    <property type="molecule type" value="Genomic_DNA"/>
</dbReference>
<organism evidence="11 12">
    <name type="scientific">Mycoemilia scoparia</name>
    <dbReference type="NCBI Taxonomy" id="417184"/>
    <lineage>
        <taxon>Eukaryota</taxon>
        <taxon>Fungi</taxon>
        <taxon>Fungi incertae sedis</taxon>
        <taxon>Zoopagomycota</taxon>
        <taxon>Kickxellomycotina</taxon>
        <taxon>Kickxellomycetes</taxon>
        <taxon>Kickxellales</taxon>
        <taxon>Kickxellaceae</taxon>
        <taxon>Mycoemilia</taxon>
    </lineage>
</organism>
<feature type="transmembrane region" description="Helical" evidence="9">
    <location>
        <begin position="521"/>
        <end position="537"/>
    </location>
</feature>